<keyword evidence="6" id="KW-1003">Cell membrane</keyword>
<evidence type="ECO:0000256" key="13">
    <source>
        <dbReference type="ARBA" id="ARBA00034000"/>
    </source>
</evidence>
<organism evidence="18 19">
    <name type="scientific">Ornithinibacillus halotolerans</name>
    <dbReference type="NCBI Taxonomy" id="1274357"/>
    <lineage>
        <taxon>Bacteria</taxon>
        <taxon>Bacillati</taxon>
        <taxon>Bacillota</taxon>
        <taxon>Bacilli</taxon>
        <taxon>Bacillales</taxon>
        <taxon>Bacillaceae</taxon>
        <taxon>Ornithinibacillus</taxon>
    </lineage>
</organism>
<accession>A0A916RTM3</accession>
<evidence type="ECO:0000256" key="10">
    <source>
        <dbReference type="ARBA" id="ARBA00022989"/>
    </source>
</evidence>
<dbReference type="GO" id="GO:0009002">
    <property type="term" value="F:serine-type D-Ala-D-Ala carboxypeptidase activity"/>
    <property type="evidence" value="ECO:0007669"/>
    <property type="project" value="UniProtKB-EC"/>
</dbReference>
<feature type="domain" description="Penicillin-binding protein dimerisation" evidence="17">
    <location>
        <begin position="58"/>
        <end position="303"/>
    </location>
</feature>
<evidence type="ECO:0000256" key="14">
    <source>
        <dbReference type="SAM" id="MobiDB-lite"/>
    </source>
</evidence>
<evidence type="ECO:0000256" key="3">
    <source>
        <dbReference type="ARBA" id="ARBA00004752"/>
    </source>
</evidence>
<dbReference type="InterPro" id="IPR012338">
    <property type="entry name" value="Beta-lactam/transpept-like"/>
</dbReference>
<comment type="catalytic activity">
    <reaction evidence="13">
        <text>Preferential cleavage: (Ac)2-L-Lys-D-Ala-|-D-Ala. Also transpeptidation of peptidyl-alanyl moieties that are N-acyl substituents of D-alanine.</text>
        <dbReference type="EC" id="3.4.16.4"/>
    </reaction>
</comment>
<evidence type="ECO:0000256" key="5">
    <source>
        <dbReference type="ARBA" id="ARBA00012448"/>
    </source>
</evidence>
<dbReference type="GO" id="GO:0005886">
    <property type="term" value="C:plasma membrane"/>
    <property type="evidence" value="ECO:0007669"/>
    <property type="project" value="UniProtKB-SubCell"/>
</dbReference>
<reference evidence="18" key="1">
    <citation type="journal article" date="2014" name="Int. J. Syst. Evol. Microbiol.">
        <title>Complete genome sequence of Corynebacterium casei LMG S-19264T (=DSM 44701T), isolated from a smear-ripened cheese.</title>
        <authorList>
            <consortium name="US DOE Joint Genome Institute (JGI-PGF)"/>
            <person name="Walter F."/>
            <person name="Albersmeier A."/>
            <person name="Kalinowski J."/>
            <person name="Ruckert C."/>
        </authorList>
    </citation>
    <scope>NUCLEOTIDE SEQUENCE</scope>
    <source>
        <strain evidence="18">CGMCC 1.12408</strain>
    </source>
</reference>
<comment type="subcellular location">
    <subcellularLocation>
        <location evidence="2">Cell membrane</location>
    </subcellularLocation>
    <subcellularLocation>
        <location evidence="1">Membrane</location>
        <topology evidence="1">Single-pass membrane protein</topology>
    </subcellularLocation>
</comment>
<dbReference type="AlphaFoldDB" id="A0A916RTM3"/>
<dbReference type="EC" id="3.4.16.4" evidence="5"/>
<evidence type="ECO:0000256" key="12">
    <source>
        <dbReference type="ARBA" id="ARBA00023316"/>
    </source>
</evidence>
<dbReference type="InterPro" id="IPR005311">
    <property type="entry name" value="PBP_dimer"/>
</dbReference>
<dbReference type="InterPro" id="IPR001460">
    <property type="entry name" value="PCN-bd_Tpept"/>
</dbReference>
<comment type="caution">
    <text evidence="18">The sequence shown here is derived from an EMBL/GenBank/DDBJ whole genome shotgun (WGS) entry which is preliminary data.</text>
</comment>
<evidence type="ECO:0000256" key="8">
    <source>
        <dbReference type="ARBA" id="ARBA00022960"/>
    </source>
</evidence>
<feature type="domain" description="Penicillin-binding protein transpeptidase" evidence="16">
    <location>
        <begin position="351"/>
        <end position="678"/>
    </location>
</feature>
<evidence type="ECO:0000256" key="9">
    <source>
        <dbReference type="ARBA" id="ARBA00022984"/>
    </source>
</evidence>
<dbReference type="RefSeq" id="WP_188383646.1">
    <property type="nucleotide sequence ID" value="NZ_BMEY01000004.1"/>
</dbReference>
<feature type="region of interest" description="Disordered" evidence="14">
    <location>
        <begin position="687"/>
        <end position="709"/>
    </location>
</feature>
<evidence type="ECO:0000256" key="6">
    <source>
        <dbReference type="ARBA" id="ARBA00022475"/>
    </source>
</evidence>
<dbReference type="GO" id="GO:0009252">
    <property type="term" value="P:peptidoglycan biosynthetic process"/>
    <property type="evidence" value="ECO:0007669"/>
    <property type="project" value="UniProtKB-KW"/>
</dbReference>
<dbReference type="Proteomes" id="UP000613512">
    <property type="component" value="Unassembled WGS sequence"/>
</dbReference>
<dbReference type="InterPro" id="IPR036138">
    <property type="entry name" value="PBP_dimer_sf"/>
</dbReference>
<evidence type="ECO:0000256" key="15">
    <source>
        <dbReference type="SAM" id="Phobius"/>
    </source>
</evidence>
<keyword evidence="11 15" id="KW-0472">Membrane</keyword>
<dbReference type="GO" id="GO:0071972">
    <property type="term" value="F:peptidoglycan L,D-transpeptidase activity"/>
    <property type="evidence" value="ECO:0007669"/>
    <property type="project" value="TreeGrafter"/>
</dbReference>
<proteinExistence type="inferred from homology"/>
<dbReference type="Gene3D" id="3.40.710.10">
    <property type="entry name" value="DD-peptidase/beta-lactamase superfamily"/>
    <property type="match status" value="1"/>
</dbReference>
<evidence type="ECO:0000259" key="17">
    <source>
        <dbReference type="Pfam" id="PF03717"/>
    </source>
</evidence>
<evidence type="ECO:0000313" key="19">
    <source>
        <dbReference type="Proteomes" id="UP000613512"/>
    </source>
</evidence>
<dbReference type="GO" id="GO:0008360">
    <property type="term" value="P:regulation of cell shape"/>
    <property type="evidence" value="ECO:0007669"/>
    <property type="project" value="UniProtKB-KW"/>
</dbReference>
<dbReference type="Gene3D" id="1.10.10.1230">
    <property type="entry name" value="Penicillin-binding protein, N-terminal non-catalytic domain, head sub-domain"/>
    <property type="match status" value="1"/>
</dbReference>
<evidence type="ECO:0000256" key="2">
    <source>
        <dbReference type="ARBA" id="ARBA00004236"/>
    </source>
</evidence>
<dbReference type="GO" id="GO:0008658">
    <property type="term" value="F:penicillin binding"/>
    <property type="evidence" value="ECO:0007669"/>
    <property type="project" value="InterPro"/>
</dbReference>
<evidence type="ECO:0000256" key="4">
    <source>
        <dbReference type="ARBA" id="ARBA00007171"/>
    </source>
</evidence>
<protein>
    <recommendedName>
        <fullName evidence="5">serine-type D-Ala-D-Ala carboxypeptidase</fullName>
        <ecNumber evidence="5">3.4.16.4</ecNumber>
    </recommendedName>
</protein>
<dbReference type="SUPFAM" id="SSF56601">
    <property type="entry name" value="beta-lactamase/transpeptidase-like"/>
    <property type="match status" value="1"/>
</dbReference>
<evidence type="ECO:0000313" key="18">
    <source>
        <dbReference type="EMBL" id="GGA68443.1"/>
    </source>
</evidence>
<gene>
    <name evidence="18" type="ORF">GCM10008025_10540</name>
</gene>
<dbReference type="EMBL" id="BMEY01000004">
    <property type="protein sequence ID" value="GGA68443.1"/>
    <property type="molecule type" value="Genomic_DNA"/>
</dbReference>
<evidence type="ECO:0000259" key="16">
    <source>
        <dbReference type="Pfam" id="PF00905"/>
    </source>
</evidence>
<keyword evidence="8" id="KW-0133">Cell shape</keyword>
<feature type="compositionally biased region" description="Acidic residues" evidence="14">
    <location>
        <begin position="695"/>
        <end position="709"/>
    </location>
</feature>
<keyword evidence="19" id="KW-1185">Reference proteome</keyword>
<dbReference type="GO" id="GO:0071555">
    <property type="term" value="P:cell wall organization"/>
    <property type="evidence" value="ECO:0007669"/>
    <property type="project" value="UniProtKB-KW"/>
</dbReference>
<keyword evidence="12" id="KW-0961">Cell wall biogenesis/degradation</keyword>
<dbReference type="Pfam" id="PF00905">
    <property type="entry name" value="Transpeptidase"/>
    <property type="match status" value="1"/>
</dbReference>
<dbReference type="Pfam" id="PF03717">
    <property type="entry name" value="PBP_dimer"/>
    <property type="match status" value="1"/>
</dbReference>
<dbReference type="Gene3D" id="3.90.1310.10">
    <property type="entry name" value="Penicillin-binding protein 2a (Domain 2)"/>
    <property type="match status" value="1"/>
</dbReference>
<reference evidence="18" key="2">
    <citation type="submission" date="2020-09" db="EMBL/GenBank/DDBJ databases">
        <authorList>
            <person name="Sun Q."/>
            <person name="Zhou Y."/>
        </authorList>
    </citation>
    <scope>NUCLEOTIDE SEQUENCE</scope>
    <source>
        <strain evidence="18">CGMCC 1.12408</strain>
    </source>
</reference>
<comment type="similarity">
    <text evidence="4">Belongs to the transpeptidase family.</text>
</comment>
<dbReference type="InterPro" id="IPR050515">
    <property type="entry name" value="Beta-lactam/transpept"/>
</dbReference>
<dbReference type="SUPFAM" id="SSF56519">
    <property type="entry name" value="Penicillin binding protein dimerisation domain"/>
    <property type="match status" value="1"/>
</dbReference>
<dbReference type="PANTHER" id="PTHR30627">
    <property type="entry name" value="PEPTIDOGLYCAN D,D-TRANSPEPTIDASE"/>
    <property type="match status" value="1"/>
</dbReference>
<keyword evidence="10 15" id="KW-1133">Transmembrane helix</keyword>
<evidence type="ECO:0000256" key="11">
    <source>
        <dbReference type="ARBA" id="ARBA00023136"/>
    </source>
</evidence>
<keyword evidence="9" id="KW-0573">Peptidoglycan synthesis</keyword>
<evidence type="ECO:0000256" key="7">
    <source>
        <dbReference type="ARBA" id="ARBA00022692"/>
    </source>
</evidence>
<name>A0A916RTM3_9BACI</name>
<sequence>MKKEKKKKAQLPFRLNILFFVVFLLFAVLILQLGVVQILKGEEFQKEIEKTTQDITKLPVPRGEIYDRNYNVIVKNKPMYAITYTPQKGVQAKERLEVAQKLSKYINMFKPNKKDKKEQIERITDREKKEYWYLLNEEEALNKLTDEEASEMKPAEQYRTILERITEQEFNSNLTEDDYEIILIKRELDRAFALTPQVVKSENVTPEEYARVAEHLALLPGINATTDWVREYPYEDTIQGLLGDVSTEKQGIPAERVDYYLAKGYNRNDRVGQEGLEFQYEDILRGRKEQVKYTMSKSGVILNSEVVVPGESGKDLILTIDMEFQQMVDEILRSELEAATRGGNNKYLRDMIAVAMDPNTGELLAVSGQSLNKDKTKIIDAPYKALHDAHIPGSTIKGATVLAGYDSGVISPGHREFDTPIKIAGSPTVSSWKNLGMVNDIDALRLSSNVYMAYIAMRMGGEYNYKPGKSVSFNRNAFYDMRYYFNQFGLGVKTGVDFPEESPGYVGSINVEGAAGLFQQFAFGQYDTYTAMQLAQYVSTIANGGYRVQPQFVKEVRNPTSEEDGLGNIYRSMNTNILNKITMDDSLLNRVQEGFRQVFQAPGGTAYSYFRDVDYSPAGKTGTAQFKFFVDGNEIDTINLTMVAYAPHDNPEIAISVIVPQLDLDETRINSDITKRIFDAYFELKEKRANNNTEQENDENEEETEEENE</sequence>
<feature type="transmembrane region" description="Helical" evidence="15">
    <location>
        <begin position="12"/>
        <end position="35"/>
    </location>
</feature>
<dbReference type="PANTHER" id="PTHR30627:SF2">
    <property type="entry name" value="PEPTIDOGLYCAN D,D-TRANSPEPTIDASE MRDA"/>
    <property type="match status" value="1"/>
</dbReference>
<comment type="pathway">
    <text evidence="3">Cell wall biogenesis; peptidoglycan biosynthesis.</text>
</comment>
<evidence type="ECO:0000256" key="1">
    <source>
        <dbReference type="ARBA" id="ARBA00004167"/>
    </source>
</evidence>
<keyword evidence="7 15" id="KW-0812">Transmembrane</keyword>